<proteinExistence type="predicted"/>
<gene>
    <name evidence="1" type="ORF">SAMN02745174_02054</name>
</gene>
<dbReference type="Pfam" id="PF05136">
    <property type="entry name" value="Phage_portal_2"/>
    <property type="match status" value="1"/>
</dbReference>
<reference evidence="1 2" key="1">
    <citation type="submission" date="2017-02" db="EMBL/GenBank/DDBJ databases">
        <authorList>
            <person name="Peterson S.W."/>
        </authorList>
    </citation>
    <scope>NUCLEOTIDE SEQUENCE [LARGE SCALE GENOMIC DNA]</scope>
    <source>
        <strain evidence="1 2">ATCC 700028</strain>
    </source>
</reference>
<dbReference type="OrthoDB" id="9770450at2"/>
<evidence type="ECO:0000313" key="2">
    <source>
        <dbReference type="Proteomes" id="UP000191153"/>
    </source>
</evidence>
<dbReference type="GO" id="GO:0019068">
    <property type="term" value="P:virion assembly"/>
    <property type="evidence" value="ECO:0007669"/>
    <property type="project" value="InterPro"/>
</dbReference>
<dbReference type="InterPro" id="IPR006429">
    <property type="entry name" value="Phage_lambda_portal"/>
</dbReference>
<dbReference type="RefSeq" id="WP_078694507.1">
    <property type="nucleotide sequence ID" value="NZ_FUWX01000016.1"/>
</dbReference>
<dbReference type="AlphaFoldDB" id="A0A1T4PVN0"/>
<keyword evidence="2" id="KW-1185">Reference proteome</keyword>
<organism evidence="1 2">
    <name type="scientific">Cetobacterium ceti</name>
    <dbReference type="NCBI Taxonomy" id="180163"/>
    <lineage>
        <taxon>Bacteria</taxon>
        <taxon>Fusobacteriati</taxon>
        <taxon>Fusobacteriota</taxon>
        <taxon>Fusobacteriia</taxon>
        <taxon>Fusobacteriales</taxon>
        <taxon>Fusobacteriaceae</taxon>
        <taxon>Cetobacterium</taxon>
    </lineage>
</organism>
<accession>A0A1T4PVN0</accession>
<protein>
    <submittedName>
        <fullName evidence="1">Phage portal protein, lambda family</fullName>
    </submittedName>
</protein>
<evidence type="ECO:0000313" key="1">
    <source>
        <dbReference type="EMBL" id="SJZ95337.1"/>
    </source>
</evidence>
<dbReference type="EMBL" id="FUWX01000016">
    <property type="protein sequence ID" value="SJZ95337.1"/>
    <property type="molecule type" value="Genomic_DNA"/>
</dbReference>
<dbReference type="STRING" id="180163.SAMN02745174_02054"/>
<sequence length="482" mass="54296">MAKKKNKITGKNLKIAKNYANHGASKQKVVFKGLDDTLKSVNTDLGKEVKKTLMARSRELWMGSPLATGALKKLRTSVIGSGLRLKSSVDNSILELSISEKKEIENKIEKIWKLWAETTECDVERTSNFYQIQQLAFLTSLIDGECFALLPFKKRVGEIFELKIQLIESERCMTPPEKANDPRVKNGVELDSENCPTAYWFCDDPYSITKKKYRRVEAFGQKTGRRNVLMILEKERIGQQRGVPILAPVIESLLQLGRYTHSELTAAVVSSYFTVFLENDKDLGGTGFGEPISDSEEKDHSEKNIEMGPGVITELPAGMKINLANPTRPNTAFDGFVKAMAIQIGAALELPHDVLLNKFDSSYSASRAALLEAWKMYRMRRAWIIADFCNPIFREFMDEAVAKGFIEAPGYFENPLVRQAYLNCKWYGATQGQIDPLKEVTAAKVRLETGLSTKSREIMELYGDDYNEVIAQREIEKEEGNA</sequence>
<dbReference type="GO" id="GO:0005198">
    <property type="term" value="F:structural molecule activity"/>
    <property type="evidence" value="ECO:0007669"/>
    <property type="project" value="InterPro"/>
</dbReference>
<name>A0A1T4PVN0_9FUSO</name>
<dbReference type="Proteomes" id="UP000191153">
    <property type="component" value="Unassembled WGS sequence"/>
</dbReference>
<dbReference type="NCBIfam" id="TIGR01539">
    <property type="entry name" value="portal_lambda"/>
    <property type="match status" value="1"/>
</dbReference>